<feature type="compositionally biased region" description="Polar residues" evidence="1">
    <location>
        <begin position="9"/>
        <end position="21"/>
    </location>
</feature>
<organism evidence="3">
    <name type="scientific">Caenorhabditis remanei</name>
    <name type="common">Caenorhabditis vulgaris</name>
    <dbReference type="NCBI Taxonomy" id="31234"/>
    <lineage>
        <taxon>Eukaryota</taxon>
        <taxon>Metazoa</taxon>
        <taxon>Ecdysozoa</taxon>
        <taxon>Nematoda</taxon>
        <taxon>Chromadorea</taxon>
        <taxon>Rhabditida</taxon>
        <taxon>Rhabditina</taxon>
        <taxon>Rhabditomorpha</taxon>
        <taxon>Rhabditoidea</taxon>
        <taxon>Rhabditidae</taxon>
        <taxon>Peloderinae</taxon>
        <taxon>Caenorhabditis</taxon>
    </lineage>
</organism>
<evidence type="ECO:0000313" key="2">
    <source>
        <dbReference type="EMBL" id="EFP03956.1"/>
    </source>
</evidence>
<dbReference type="InParanoid" id="E3NL00"/>
<feature type="compositionally biased region" description="Acidic residues" evidence="1">
    <location>
        <begin position="123"/>
        <end position="133"/>
    </location>
</feature>
<dbReference type="EMBL" id="DS268850">
    <property type="protein sequence ID" value="EFP03956.1"/>
    <property type="molecule type" value="Genomic_DNA"/>
</dbReference>
<protein>
    <submittedName>
        <fullName evidence="2">Uncharacterized protein</fullName>
    </submittedName>
</protein>
<reference evidence="2" key="1">
    <citation type="submission" date="2007-07" db="EMBL/GenBank/DDBJ databases">
        <title>PCAP assembly of the Caenorhabditis remanei genome.</title>
        <authorList>
            <consortium name="The Caenorhabditis remanei Sequencing Consortium"/>
            <person name="Wilson R.K."/>
        </authorList>
    </citation>
    <scope>NUCLEOTIDE SEQUENCE [LARGE SCALE GENOMIC DNA]</scope>
    <source>
        <strain evidence="2">PB4641</strain>
    </source>
</reference>
<feature type="compositionally biased region" description="Polar residues" evidence="1">
    <location>
        <begin position="37"/>
        <end position="62"/>
    </location>
</feature>
<evidence type="ECO:0000313" key="3">
    <source>
        <dbReference type="Proteomes" id="UP000008281"/>
    </source>
</evidence>
<dbReference type="OrthoDB" id="5876302at2759"/>
<keyword evidence="3" id="KW-1185">Reference proteome</keyword>
<proteinExistence type="predicted"/>
<dbReference type="eggNOG" id="ENOG502TI80">
    <property type="taxonomic scope" value="Eukaryota"/>
</dbReference>
<sequence>NVSNPPAPNELSQFENSQKESSPPDPFQEKQLVDNCIKQTEYSNAPSPNDTKGNTFLIQESVSKVDDQYHTDVEDQPSPETSPESQLKIETLSLKSNQKTETPEGSPKSTSSCISSDILTESLVEEEDEEEPSPTERVIRGKESSIPSRPSSFPLNFSTSSSSSIPFFNFTRKTPEFVPRMMLEEFESLDRSIEKRKIDIRDLLKRIESAKRRHRVSLYTKNYKVKHGI</sequence>
<dbReference type="FunCoup" id="E3NL00">
    <property type="interactions" value="1086"/>
</dbReference>
<accession>E3NL00</accession>
<gene>
    <name evidence="2" type="ORF">CRE_19550</name>
</gene>
<feature type="compositionally biased region" description="Basic and acidic residues" evidence="1">
    <location>
        <begin position="63"/>
        <end position="73"/>
    </location>
</feature>
<feature type="compositionally biased region" description="Polar residues" evidence="1">
    <location>
        <begin position="107"/>
        <end position="118"/>
    </location>
</feature>
<feature type="region of interest" description="Disordered" evidence="1">
    <location>
        <begin position="1"/>
        <end position="153"/>
    </location>
</feature>
<dbReference type="Proteomes" id="UP000008281">
    <property type="component" value="Unassembled WGS sequence"/>
</dbReference>
<dbReference type="AlphaFoldDB" id="E3NL00"/>
<feature type="non-terminal residue" evidence="2">
    <location>
        <position position="1"/>
    </location>
</feature>
<evidence type="ECO:0000256" key="1">
    <source>
        <dbReference type="SAM" id="MobiDB-lite"/>
    </source>
</evidence>
<name>E3NL00_CAERE</name>
<dbReference type="HOGENOM" id="CLU_1212376_0_0_1"/>